<dbReference type="Pfam" id="PF00498">
    <property type="entry name" value="FHA"/>
    <property type="match status" value="1"/>
</dbReference>
<evidence type="ECO:0000313" key="3">
    <source>
        <dbReference type="EMBL" id="OJJ25992.1"/>
    </source>
</evidence>
<keyword evidence="4" id="KW-1185">Reference proteome</keyword>
<proteinExistence type="predicted"/>
<evidence type="ECO:0000259" key="2">
    <source>
        <dbReference type="PROSITE" id="PS50006"/>
    </source>
</evidence>
<feature type="region of interest" description="Disordered" evidence="1">
    <location>
        <begin position="96"/>
        <end position="121"/>
    </location>
</feature>
<dbReference type="Proteomes" id="UP000183940">
    <property type="component" value="Unassembled WGS sequence"/>
</dbReference>
<protein>
    <recommendedName>
        <fullName evidence="2">FHA domain-containing protein</fullName>
    </recommendedName>
</protein>
<sequence>MITLTLLHPLKDTPIQHWQFTQESLVRIGRSTDNHVVLYSAVVSRHHVELRLGEESWDVVNLGTNGTYLDDQRIEQMPITGEVVIRLARSGPKIQIKTDFDQEQSSSSPLDRKSIDPSIPAIKEKVNKMTTAIDP</sequence>
<name>A0A1L9QTM8_9CYAN</name>
<dbReference type="Gene3D" id="2.60.200.20">
    <property type="match status" value="1"/>
</dbReference>
<comment type="caution">
    <text evidence="3">The sequence shown here is derived from an EMBL/GenBank/DDBJ whole genome shotgun (WGS) entry which is preliminary data.</text>
</comment>
<dbReference type="SUPFAM" id="SSF49879">
    <property type="entry name" value="SMAD/FHA domain"/>
    <property type="match status" value="1"/>
</dbReference>
<feature type="domain" description="FHA" evidence="2">
    <location>
        <begin position="26"/>
        <end position="74"/>
    </location>
</feature>
<evidence type="ECO:0000313" key="4">
    <source>
        <dbReference type="Proteomes" id="UP000183940"/>
    </source>
</evidence>
<organism evidence="3 4">
    <name type="scientific">Roseofilum reptotaenium AO1-A</name>
    <dbReference type="NCBI Taxonomy" id="1925591"/>
    <lineage>
        <taxon>Bacteria</taxon>
        <taxon>Bacillati</taxon>
        <taxon>Cyanobacteriota</taxon>
        <taxon>Cyanophyceae</taxon>
        <taxon>Desertifilales</taxon>
        <taxon>Desertifilaceae</taxon>
        <taxon>Roseofilum</taxon>
    </lineage>
</organism>
<dbReference type="STRING" id="1925591.BI308_08520"/>
<evidence type="ECO:0000256" key="1">
    <source>
        <dbReference type="SAM" id="MobiDB-lite"/>
    </source>
</evidence>
<dbReference type="InterPro" id="IPR008984">
    <property type="entry name" value="SMAD_FHA_dom_sf"/>
</dbReference>
<dbReference type="InterPro" id="IPR000253">
    <property type="entry name" value="FHA_dom"/>
</dbReference>
<dbReference type="AlphaFoldDB" id="A0A1L9QTM8"/>
<gene>
    <name evidence="3" type="ORF">BI308_08520</name>
</gene>
<dbReference type="PROSITE" id="PS50006">
    <property type="entry name" value="FHA_DOMAIN"/>
    <property type="match status" value="1"/>
</dbReference>
<accession>A0A1L9QTM8</accession>
<dbReference type="EMBL" id="MLAW01000011">
    <property type="protein sequence ID" value="OJJ25992.1"/>
    <property type="molecule type" value="Genomic_DNA"/>
</dbReference>
<dbReference type="SMART" id="SM00240">
    <property type="entry name" value="FHA"/>
    <property type="match status" value="1"/>
</dbReference>
<reference evidence="3" key="1">
    <citation type="submission" date="2016-10" db="EMBL/GenBank/DDBJ databases">
        <title>CRISPR-Cas defence system in Roseofilum reptotaenium: evidence of a bacteriophage-cyanobacterium arms race in the coral black band disease.</title>
        <authorList>
            <person name="Buerger P."/>
            <person name="Wood-Charlson E.M."/>
            <person name="Weynberg K.D."/>
            <person name="Willis B."/>
            <person name="Van Oppen M.J."/>
        </authorList>
    </citation>
    <scope>NUCLEOTIDE SEQUENCE [LARGE SCALE GENOMIC DNA]</scope>
    <source>
        <strain evidence="3">AO1-A</strain>
    </source>
</reference>